<feature type="compositionally biased region" description="Basic and acidic residues" evidence="1">
    <location>
        <begin position="400"/>
        <end position="442"/>
    </location>
</feature>
<dbReference type="OrthoDB" id="3439035at2759"/>
<feature type="region of interest" description="Disordered" evidence="1">
    <location>
        <begin position="370"/>
        <end position="496"/>
    </location>
</feature>
<evidence type="ECO:0000313" key="2">
    <source>
        <dbReference type="EMBL" id="KAF2487786.1"/>
    </source>
</evidence>
<feature type="compositionally biased region" description="Basic and acidic residues" evidence="1">
    <location>
        <begin position="270"/>
        <end position="282"/>
    </location>
</feature>
<feature type="region of interest" description="Disordered" evidence="1">
    <location>
        <begin position="112"/>
        <end position="136"/>
    </location>
</feature>
<feature type="compositionally biased region" description="Polar residues" evidence="1">
    <location>
        <begin position="327"/>
        <end position="338"/>
    </location>
</feature>
<evidence type="ECO:0000256" key="1">
    <source>
        <dbReference type="SAM" id="MobiDB-lite"/>
    </source>
</evidence>
<feature type="region of interest" description="Disordered" evidence="1">
    <location>
        <begin position="252"/>
        <end position="338"/>
    </location>
</feature>
<evidence type="ECO:0000313" key="3">
    <source>
        <dbReference type="Proteomes" id="UP000799767"/>
    </source>
</evidence>
<reference evidence="2" key="1">
    <citation type="journal article" date="2020" name="Stud. Mycol.">
        <title>101 Dothideomycetes genomes: a test case for predicting lifestyles and emergence of pathogens.</title>
        <authorList>
            <person name="Haridas S."/>
            <person name="Albert R."/>
            <person name="Binder M."/>
            <person name="Bloem J."/>
            <person name="Labutti K."/>
            <person name="Salamov A."/>
            <person name="Andreopoulos B."/>
            <person name="Baker S."/>
            <person name="Barry K."/>
            <person name="Bills G."/>
            <person name="Bluhm B."/>
            <person name="Cannon C."/>
            <person name="Castanera R."/>
            <person name="Culley D."/>
            <person name="Daum C."/>
            <person name="Ezra D."/>
            <person name="Gonzalez J."/>
            <person name="Henrissat B."/>
            <person name="Kuo A."/>
            <person name="Liang C."/>
            <person name="Lipzen A."/>
            <person name="Lutzoni F."/>
            <person name="Magnuson J."/>
            <person name="Mondo S."/>
            <person name="Nolan M."/>
            <person name="Ohm R."/>
            <person name="Pangilinan J."/>
            <person name="Park H.-J."/>
            <person name="Ramirez L."/>
            <person name="Alfaro M."/>
            <person name="Sun H."/>
            <person name="Tritt A."/>
            <person name="Yoshinaga Y."/>
            <person name="Zwiers L.-H."/>
            <person name="Turgeon B."/>
            <person name="Goodwin S."/>
            <person name="Spatafora J."/>
            <person name="Crous P."/>
            <person name="Grigoriev I."/>
        </authorList>
    </citation>
    <scope>NUCLEOTIDE SEQUENCE</scope>
    <source>
        <strain evidence="2">CBS 113389</strain>
    </source>
</reference>
<protein>
    <submittedName>
        <fullName evidence="2">Uncharacterized protein</fullName>
    </submittedName>
</protein>
<dbReference type="RefSeq" id="XP_033594355.1">
    <property type="nucleotide sequence ID" value="XM_033732386.1"/>
</dbReference>
<feature type="region of interest" description="Disordered" evidence="1">
    <location>
        <begin position="597"/>
        <end position="622"/>
    </location>
</feature>
<dbReference type="GeneID" id="54473388"/>
<keyword evidence="3" id="KW-1185">Reference proteome</keyword>
<feature type="compositionally biased region" description="Basic and acidic residues" evidence="1">
    <location>
        <begin position="545"/>
        <end position="563"/>
    </location>
</feature>
<dbReference type="Proteomes" id="UP000799767">
    <property type="component" value="Unassembled WGS sequence"/>
</dbReference>
<accession>A0A6A6Q745</accession>
<feature type="compositionally biased region" description="Polar residues" evidence="1">
    <location>
        <begin position="287"/>
        <end position="299"/>
    </location>
</feature>
<dbReference type="AlphaFoldDB" id="A0A6A6Q745"/>
<name>A0A6A6Q745_9PEZI</name>
<feature type="region of interest" description="Disordered" evidence="1">
    <location>
        <begin position="525"/>
        <end position="563"/>
    </location>
</feature>
<gene>
    <name evidence="2" type="ORF">BDY17DRAFT_289684</name>
</gene>
<feature type="compositionally biased region" description="Acidic residues" evidence="1">
    <location>
        <begin position="390"/>
        <end position="399"/>
    </location>
</feature>
<proteinExistence type="predicted"/>
<organism evidence="2 3">
    <name type="scientific">Neohortaea acidophila</name>
    <dbReference type="NCBI Taxonomy" id="245834"/>
    <lineage>
        <taxon>Eukaryota</taxon>
        <taxon>Fungi</taxon>
        <taxon>Dikarya</taxon>
        <taxon>Ascomycota</taxon>
        <taxon>Pezizomycotina</taxon>
        <taxon>Dothideomycetes</taxon>
        <taxon>Dothideomycetidae</taxon>
        <taxon>Mycosphaerellales</taxon>
        <taxon>Teratosphaeriaceae</taxon>
        <taxon>Neohortaea</taxon>
    </lineage>
</organism>
<feature type="region of interest" description="Disordered" evidence="1">
    <location>
        <begin position="41"/>
        <end position="61"/>
    </location>
</feature>
<dbReference type="EMBL" id="MU001631">
    <property type="protein sequence ID" value="KAF2487786.1"/>
    <property type="molecule type" value="Genomic_DNA"/>
</dbReference>
<sequence length="831" mass="93619">MHPARSYEGRLEAAHQRHQSLNTIDHRALNAGAMDKVQAHDEDTLGSGSGSGVSDISGLENETDEFGRMLLQHQRDLRRMNNALHGGQQPAFRKARPNPRIAERLVREEREADYAATRTYDRPGSAGSNDSDLPVTVPREWGRRARKQADWLRKIATPSEPGDMDDFSSDVPLQSIEQTPPSMRRSGVGYTATPSSLRHMNTTLMPSEDSDFTSNSLLTSTPAPKLYRRIDDLARREIELLESQAVTTRALDQLDQQLPNATRRRISGSRPRERVVADERRAPLMSPPSTSSLGNSRSPSRIPVRAPHGTSNKENVPIGGDAKDDGLSSQNRFGTSGTLQPAAYKQMPRLLSQPAQQRNDSMSLLRKLARVSSMSPGPARDGVERKAIAEEDEENEDDVERANRLDDDVHAKEKDNIDHHDISRSKRPIREHQASRPHEPTTEVKTPVVTGAWVDTKLNPEAQHWLPAKGPGNRQVDEKPSHTKHHSNTSKSALEAIVQEAKDLGQSQQLGDSTIQSLEDIVHPNLEPTDSSMASKRAGTSKIAQTEEPRHERPLSQAEKDRRQDTLAMEAMNKHLRTARTNIKDANRGLRRVENKIDTVHDEDDPSPTPLEAAAPPTKSTPVESHHIIRCESCGGSMRPHSVWKSLWVEFRSCFYVYDRSSMIRIRLTGLGLFVVISGLYWITEFFLCDIYCRQVYSSDTWMRDTFGPDYPEFPFVIPTILFRPFKWLWKPYWTPVYDSVAKFFKSLDPDPFYFWNEMPDPVELAQEMAREKARLSRMSSERFRTAFQTTAAFGRSWQTAATTVAARAARSVVDAVDDVGSMWDDDEVFA</sequence>